<proteinExistence type="predicted"/>
<reference evidence="1 2" key="1">
    <citation type="submission" date="2013-01" db="EMBL/GenBank/DDBJ databases">
        <authorList>
            <person name="Harkins D.M."/>
            <person name="Durkin A.S."/>
            <person name="Brinkac L.M."/>
            <person name="Haft D.H."/>
            <person name="Selengut J.D."/>
            <person name="Sanka R."/>
            <person name="DePew J."/>
            <person name="Purushe J."/>
            <person name="Picardeau M."/>
            <person name="Werts C."/>
            <person name="Goarant C."/>
            <person name="Vinetz J.M."/>
            <person name="Sutton G.G."/>
            <person name="Nierman W.C."/>
            <person name="Fouts D.E."/>
        </authorList>
    </citation>
    <scope>NUCLEOTIDE SEQUENCE [LARGE SCALE GENOMIC DNA]</scope>
    <source>
        <strain evidence="1 2">200701203</strain>
    </source>
</reference>
<evidence type="ECO:0000313" key="2">
    <source>
        <dbReference type="Proteomes" id="UP000011783"/>
    </source>
</evidence>
<organism evidence="1 2">
    <name type="scientific">Leptospira borgpetersenii str. 200701203</name>
    <dbReference type="NCBI Taxonomy" id="1193007"/>
    <lineage>
        <taxon>Bacteria</taxon>
        <taxon>Pseudomonadati</taxon>
        <taxon>Spirochaetota</taxon>
        <taxon>Spirochaetia</taxon>
        <taxon>Leptospirales</taxon>
        <taxon>Leptospiraceae</taxon>
        <taxon>Leptospira</taxon>
    </lineage>
</organism>
<gene>
    <name evidence="1" type="ORF">LEP1GSC123_2142</name>
</gene>
<protein>
    <submittedName>
        <fullName evidence="1">Uncharacterized protein</fullName>
    </submittedName>
</protein>
<evidence type="ECO:0000313" key="1">
    <source>
        <dbReference type="EMBL" id="EMF99636.1"/>
    </source>
</evidence>
<accession>M3GFA9</accession>
<dbReference type="BioCyc" id="LBOR1193007:G11KN-3949-MONOMER"/>
<dbReference type="Proteomes" id="UP000011783">
    <property type="component" value="Unassembled WGS sequence"/>
</dbReference>
<dbReference type="EMBL" id="AKWO02000063">
    <property type="protein sequence ID" value="EMF99636.1"/>
    <property type="molecule type" value="Genomic_DNA"/>
</dbReference>
<comment type="caution">
    <text evidence="1">The sequence shown here is derived from an EMBL/GenBank/DDBJ whole genome shotgun (WGS) entry which is preliminary data.</text>
</comment>
<dbReference type="AlphaFoldDB" id="M3GFA9"/>
<sequence>MSGFESTFPATVINGLFLAMSFFKKEQNDHLHKSPNPYKSKPNTK</sequence>
<name>M3GFA9_LEPBO</name>